<dbReference type="PANTHER" id="PTHR11851">
    <property type="entry name" value="METALLOPROTEASE"/>
    <property type="match status" value="1"/>
</dbReference>
<dbReference type="RefSeq" id="WP_120025975.1">
    <property type="nucleotide sequence ID" value="NZ_QZFV01000120.1"/>
</dbReference>
<accession>A0A419HSC0</accession>
<dbReference type="EMBL" id="QZFV01000120">
    <property type="protein sequence ID" value="RJQ79547.1"/>
    <property type="molecule type" value="Genomic_DNA"/>
</dbReference>
<dbReference type="OrthoDB" id="9811314at2"/>
<gene>
    <name evidence="4" type="ORF">D5S19_25805</name>
</gene>
<dbReference type="Proteomes" id="UP000285112">
    <property type="component" value="Unassembled WGS sequence"/>
</dbReference>
<feature type="region of interest" description="Disordered" evidence="1">
    <location>
        <begin position="1"/>
        <end position="24"/>
    </location>
</feature>
<dbReference type="InterPro" id="IPR050361">
    <property type="entry name" value="MPP/UQCRC_Complex"/>
</dbReference>
<proteinExistence type="predicted"/>
<dbReference type="Pfam" id="PF05193">
    <property type="entry name" value="Peptidase_M16_C"/>
    <property type="match status" value="1"/>
</dbReference>
<dbReference type="Gene3D" id="3.30.830.10">
    <property type="entry name" value="Metalloenzyme, LuxS/M16 peptidase-like"/>
    <property type="match status" value="2"/>
</dbReference>
<dbReference type="InterPro" id="IPR011249">
    <property type="entry name" value="Metalloenz_LuxS/M16"/>
</dbReference>
<evidence type="ECO:0000313" key="5">
    <source>
        <dbReference type="Proteomes" id="UP000285112"/>
    </source>
</evidence>
<evidence type="ECO:0000259" key="3">
    <source>
        <dbReference type="Pfam" id="PF05193"/>
    </source>
</evidence>
<dbReference type="InterPro" id="IPR007863">
    <property type="entry name" value="Peptidase_M16_C"/>
</dbReference>
<comment type="caution">
    <text evidence="4">The sequence shown here is derived from an EMBL/GenBank/DDBJ whole genome shotgun (WGS) entry which is preliminary data.</text>
</comment>
<dbReference type="PANTHER" id="PTHR11851:SF224">
    <property type="entry name" value="PROCESSING PROTEASE"/>
    <property type="match status" value="1"/>
</dbReference>
<organism evidence="4 5">
    <name type="scientific">Amycolatopsis panacis</name>
    <dbReference type="NCBI Taxonomy" id="2340917"/>
    <lineage>
        <taxon>Bacteria</taxon>
        <taxon>Bacillati</taxon>
        <taxon>Actinomycetota</taxon>
        <taxon>Actinomycetes</taxon>
        <taxon>Pseudonocardiales</taxon>
        <taxon>Pseudonocardiaceae</taxon>
        <taxon>Amycolatopsis</taxon>
    </lineage>
</organism>
<dbReference type="AlphaFoldDB" id="A0A419HSC0"/>
<evidence type="ECO:0000259" key="2">
    <source>
        <dbReference type="Pfam" id="PF00675"/>
    </source>
</evidence>
<keyword evidence="5" id="KW-1185">Reference proteome</keyword>
<sequence>MSSPTQAHRSAEEIGRTAAGPRPLPALGAQRAAAELSHVDTTLGNGLRVLAVRNATVPLVELRLWVPFGGEDRLHAAIAEVLAETVLSGTARRDRVEIDAELALIGGDLGSGVDPERLYFSGSALAEGLPTLLDVLGDALTGATYSDTEVLRERDRLLERIAVARTQPRTIAREALQKHRYGDHPVTRETPEAHEVATVTPEQVRALHAASVLPRGSVLVLVGDIDPQSVPAEVERALGGWASDRVAVRLPVLPELTGGDVLLVPRAGAVQSQIRLSTQAVPRTDPRYPAAQLANLAYGGYFSSRLVENIREDKGYTYSAHSGFEFTADQAVLNVEADTANEVTPAALLETRYELARLGLVPPTAEETESVRQYAIGSLVTASSSQAGLAAQLTALASAGLGVEWLQQHPARLAAVTGEQVAQAALEFFAPGRFTGVVVGDADLLAAKLTALGGVTVRD</sequence>
<dbReference type="Pfam" id="PF00675">
    <property type="entry name" value="Peptidase_M16"/>
    <property type="match status" value="1"/>
</dbReference>
<dbReference type="SUPFAM" id="SSF63411">
    <property type="entry name" value="LuxS/MPP-like metallohydrolase"/>
    <property type="match status" value="2"/>
</dbReference>
<reference evidence="4 5" key="1">
    <citation type="submission" date="2018-09" db="EMBL/GenBank/DDBJ databases">
        <title>YIM PH 21725 draft genome.</title>
        <authorList>
            <person name="Miao C."/>
        </authorList>
    </citation>
    <scope>NUCLEOTIDE SEQUENCE [LARGE SCALE GENOMIC DNA]</scope>
    <source>
        <strain evidence="5">YIM PH21725</strain>
    </source>
</reference>
<dbReference type="InterPro" id="IPR011765">
    <property type="entry name" value="Pept_M16_N"/>
</dbReference>
<dbReference type="GO" id="GO:0046872">
    <property type="term" value="F:metal ion binding"/>
    <property type="evidence" value="ECO:0007669"/>
    <property type="project" value="InterPro"/>
</dbReference>
<protein>
    <submittedName>
        <fullName evidence="4">Insulinase family protein</fullName>
    </submittedName>
</protein>
<evidence type="ECO:0000256" key="1">
    <source>
        <dbReference type="SAM" id="MobiDB-lite"/>
    </source>
</evidence>
<evidence type="ECO:0000313" key="4">
    <source>
        <dbReference type="EMBL" id="RJQ79547.1"/>
    </source>
</evidence>
<feature type="domain" description="Peptidase M16 N-terminal" evidence="2">
    <location>
        <begin position="48"/>
        <end position="190"/>
    </location>
</feature>
<name>A0A419HSC0_9PSEU</name>
<feature type="domain" description="Peptidase M16 C-terminal" evidence="3">
    <location>
        <begin position="199"/>
        <end position="372"/>
    </location>
</feature>